<reference evidence="13 14" key="1">
    <citation type="journal article" date="2014" name="BMC Genomics">
        <title>Comparison of environmental and isolate Sulfobacillus genomes reveals diverse carbon, sulfur, nitrogen, and hydrogen metabolisms.</title>
        <authorList>
            <person name="Justice N.B."/>
            <person name="Norman A."/>
            <person name="Brown C.T."/>
            <person name="Singh A."/>
            <person name="Thomas B.C."/>
            <person name="Banfield J.F."/>
        </authorList>
    </citation>
    <scope>NUCLEOTIDE SEQUENCE [LARGE SCALE GENOMIC DNA]</scope>
    <source>
        <strain evidence="13">AMDSBA1</strain>
    </source>
</reference>
<dbReference type="InterPro" id="IPR011060">
    <property type="entry name" value="RibuloseP-bd_barrel"/>
</dbReference>
<evidence type="ECO:0000256" key="2">
    <source>
        <dbReference type="ARBA" id="ARBA00004861"/>
    </source>
</evidence>
<feature type="binding site" evidence="10">
    <location>
        <position position="212"/>
    </location>
    <ligand>
        <name>substrate</name>
    </ligand>
</feature>
<evidence type="ECO:0000256" key="10">
    <source>
        <dbReference type="PIRSR" id="PIRSR614732-2"/>
    </source>
</evidence>
<evidence type="ECO:0000256" key="7">
    <source>
        <dbReference type="ARBA" id="ARBA00023239"/>
    </source>
</evidence>
<evidence type="ECO:0000256" key="3">
    <source>
        <dbReference type="ARBA" id="ARBA00012321"/>
    </source>
</evidence>
<evidence type="ECO:0000313" key="13">
    <source>
        <dbReference type="EMBL" id="PSR30210.1"/>
    </source>
</evidence>
<dbReference type="GO" id="GO:0004590">
    <property type="term" value="F:orotidine-5'-phosphate decarboxylase activity"/>
    <property type="evidence" value="ECO:0007669"/>
    <property type="project" value="UniProtKB-EC"/>
</dbReference>
<evidence type="ECO:0000256" key="1">
    <source>
        <dbReference type="ARBA" id="ARBA00002356"/>
    </source>
</evidence>
<evidence type="ECO:0000313" key="14">
    <source>
        <dbReference type="Proteomes" id="UP000242699"/>
    </source>
</evidence>
<feature type="binding site" evidence="10">
    <location>
        <position position="192"/>
    </location>
    <ligand>
        <name>substrate</name>
    </ligand>
</feature>
<evidence type="ECO:0000256" key="6">
    <source>
        <dbReference type="ARBA" id="ARBA00022975"/>
    </source>
</evidence>
<evidence type="ECO:0000256" key="9">
    <source>
        <dbReference type="PIRSR" id="PIRSR614732-1"/>
    </source>
</evidence>
<dbReference type="CDD" id="cd04725">
    <property type="entry name" value="OMP_decarboxylase_like"/>
    <property type="match status" value="1"/>
</dbReference>
<protein>
    <recommendedName>
        <fullName evidence="4 11">Orotidine 5'-phosphate decarboxylase</fullName>
        <ecNumber evidence="3 11">4.1.1.23</ecNumber>
    </recommendedName>
</protein>
<keyword evidence="7 11" id="KW-0456">Lyase</keyword>
<feature type="binding site" evidence="10">
    <location>
        <position position="123"/>
    </location>
    <ligand>
        <name>substrate</name>
    </ligand>
</feature>
<dbReference type="Pfam" id="PF00215">
    <property type="entry name" value="OMPdecase"/>
    <property type="match status" value="1"/>
</dbReference>
<dbReference type="GO" id="GO:0006207">
    <property type="term" value="P:'de novo' pyrimidine nucleobase biosynthetic process"/>
    <property type="evidence" value="ECO:0007669"/>
    <property type="project" value="InterPro"/>
</dbReference>
<dbReference type="EC" id="4.1.1.23" evidence="3 11"/>
<name>A0A2T2X6T3_9FIRM</name>
<dbReference type="Proteomes" id="UP000242699">
    <property type="component" value="Unassembled WGS sequence"/>
</dbReference>
<dbReference type="InterPro" id="IPR013785">
    <property type="entry name" value="Aldolase_TIM"/>
</dbReference>
<dbReference type="SUPFAM" id="SSF51366">
    <property type="entry name" value="Ribulose-phoshate binding barrel"/>
    <property type="match status" value="1"/>
</dbReference>
<feature type="domain" description="Orotidine 5'-phosphate decarboxylase" evidence="12">
    <location>
        <begin position="13"/>
        <end position="228"/>
    </location>
</feature>
<dbReference type="PROSITE" id="PS00156">
    <property type="entry name" value="OMPDECASE"/>
    <property type="match status" value="1"/>
</dbReference>
<sequence>MSPKPLSKGHRPRLWIALDVPDAVTAEQWMRTFPEHRHYKVGMELFYQIGPQLLRQWIEEKELAIFLDLKLHDIPRTVAHSITGLERLGVRLTTIHLSGGTKMCEAAQAASRTMDIVGVSVLTSLDDGDLTAVGINGSVVDQLQRLAAIGRQAGLSGVVVSGRELPVITAVWPQARLVVPGIRRREDSPHDQKRVVTANQALSWGATDLVVGRTLLHAENPREIYEEFAALLQGEMLL</sequence>
<dbReference type="GO" id="GO:0005829">
    <property type="term" value="C:cytosol"/>
    <property type="evidence" value="ECO:0007669"/>
    <property type="project" value="TreeGrafter"/>
</dbReference>
<dbReference type="InterPro" id="IPR001754">
    <property type="entry name" value="OMPdeCOase_dom"/>
</dbReference>
<comment type="caution">
    <text evidence="13">The sequence shown here is derived from an EMBL/GenBank/DDBJ whole genome shotgun (WGS) entry which is preliminary data.</text>
</comment>
<evidence type="ECO:0000256" key="8">
    <source>
        <dbReference type="ARBA" id="ARBA00049157"/>
    </source>
</evidence>
<dbReference type="NCBIfam" id="TIGR01740">
    <property type="entry name" value="pyrF"/>
    <property type="match status" value="1"/>
</dbReference>
<evidence type="ECO:0000259" key="12">
    <source>
        <dbReference type="SMART" id="SM00934"/>
    </source>
</evidence>
<evidence type="ECO:0000256" key="4">
    <source>
        <dbReference type="ARBA" id="ARBA00021923"/>
    </source>
</evidence>
<comment type="catalytic activity">
    <reaction evidence="8 11">
        <text>orotidine 5'-phosphate + H(+) = UMP + CO2</text>
        <dbReference type="Rhea" id="RHEA:11596"/>
        <dbReference type="ChEBI" id="CHEBI:15378"/>
        <dbReference type="ChEBI" id="CHEBI:16526"/>
        <dbReference type="ChEBI" id="CHEBI:57538"/>
        <dbReference type="ChEBI" id="CHEBI:57865"/>
        <dbReference type="EC" id="4.1.1.23"/>
    </reaction>
</comment>
<feature type="active site" description="For OMPdecase activity" evidence="9">
    <location>
        <position position="68"/>
    </location>
</feature>
<comment type="similarity">
    <text evidence="11">Belongs to the OMP decarboxylase family.</text>
</comment>
<accession>A0A2T2X6T3</accession>
<comment type="pathway">
    <text evidence="2 11">Pyrimidine metabolism; UMP biosynthesis via de novo pathway; UMP from orotate: step 2/2.</text>
</comment>
<feature type="binding site" evidence="10">
    <location>
        <position position="40"/>
    </location>
    <ligand>
        <name>substrate</name>
    </ligand>
</feature>
<organism evidence="13 14">
    <name type="scientific">Sulfobacillus benefaciens</name>
    <dbReference type="NCBI Taxonomy" id="453960"/>
    <lineage>
        <taxon>Bacteria</taxon>
        <taxon>Bacillati</taxon>
        <taxon>Bacillota</taxon>
        <taxon>Clostridia</taxon>
        <taxon>Eubacteriales</taxon>
        <taxon>Clostridiales Family XVII. Incertae Sedis</taxon>
        <taxon>Sulfobacillus</taxon>
    </lineage>
</organism>
<dbReference type="PANTHER" id="PTHR32119:SF2">
    <property type="entry name" value="OROTIDINE 5'-PHOSPHATE DECARBOXYLASE"/>
    <property type="match status" value="1"/>
</dbReference>
<proteinExistence type="inferred from homology"/>
<dbReference type="InterPro" id="IPR014732">
    <property type="entry name" value="OMPdecase"/>
</dbReference>
<dbReference type="NCBIfam" id="NF001273">
    <property type="entry name" value="PRK00230.1"/>
    <property type="match status" value="1"/>
</dbReference>
<comment type="function">
    <text evidence="1">Catalyzes the decarboxylation of orotidine 5'-monophosphate (OMP) to uridine 5'-monophosphate (UMP).</text>
</comment>
<evidence type="ECO:0000256" key="5">
    <source>
        <dbReference type="ARBA" id="ARBA00022793"/>
    </source>
</evidence>
<feature type="binding site" evidence="10">
    <location>
        <position position="213"/>
    </location>
    <ligand>
        <name>substrate</name>
    </ligand>
</feature>
<gene>
    <name evidence="13" type="ORF">C7B43_06785</name>
</gene>
<keyword evidence="5 11" id="KW-0210">Decarboxylase</keyword>
<dbReference type="AlphaFoldDB" id="A0A2T2X6T3"/>
<dbReference type="GO" id="GO:0044205">
    <property type="term" value="P:'de novo' UMP biosynthetic process"/>
    <property type="evidence" value="ECO:0007669"/>
    <property type="project" value="UniProtKB-UniPathway"/>
</dbReference>
<dbReference type="PANTHER" id="PTHR32119">
    <property type="entry name" value="OROTIDINE 5'-PHOSPHATE DECARBOXYLASE"/>
    <property type="match status" value="1"/>
</dbReference>
<evidence type="ECO:0000256" key="11">
    <source>
        <dbReference type="RuleBase" id="RU000512"/>
    </source>
</evidence>
<dbReference type="UniPathway" id="UPA00070">
    <property type="reaction ID" value="UER00120"/>
</dbReference>
<dbReference type="SMART" id="SM00934">
    <property type="entry name" value="OMPdecase"/>
    <property type="match status" value="1"/>
</dbReference>
<keyword evidence="6 11" id="KW-0665">Pyrimidine biosynthesis</keyword>
<dbReference type="EMBL" id="PXYT01000012">
    <property type="protein sequence ID" value="PSR30210.1"/>
    <property type="molecule type" value="Genomic_DNA"/>
</dbReference>
<feature type="binding site" evidence="10">
    <location>
        <position position="183"/>
    </location>
    <ligand>
        <name>substrate</name>
    </ligand>
</feature>
<dbReference type="Gene3D" id="3.20.20.70">
    <property type="entry name" value="Aldolase class I"/>
    <property type="match status" value="1"/>
</dbReference>
<dbReference type="InterPro" id="IPR018089">
    <property type="entry name" value="OMPdecase_AS"/>
</dbReference>
<feature type="binding site" evidence="10">
    <location>
        <position position="19"/>
    </location>
    <ligand>
        <name>substrate</name>
    </ligand>
</feature>
<feature type="active site" description="For OMPdecase activity" evidence="9">
    <location>
        <position position="73"/>
    </location>
</feature>
<feature type="active site" description="For OMPdecase activity" evidence="9">
    <location>
        <position position="70"/>
    </location>
</feature>